<organism evidence="2 3">
    <name type="scientific">Stentor coeruleus</name>
    <dbReference type="NCBI Taxonomy" id="5963"/>
    <lineage>
        <taxon>Eukaryota</taxon>
        <taxon>Sar</taxon>
        <taxon>Alveolata</taxon>
        <taxon>Ciliophora</taxon>
        <taxon>Postciliodesmatophora</taxon>
        <taxon>Heterotrichea</taxon>
        <taxon>Heterotrichida</taxon>
        <taxon>Stentoridae</taxon>
        <taxon>Stentor</taxon>
    </lineage>
</organism>
<proteinExistence type="predicted"/>
<comment type="caution">
    <text evidence="2">The sequence shown here is derived from an EMBL/GenBank/DDBJ whole genome shotgun (WGS) entry which is preliminary data.</text>
</comment>
<dbReference type="AlphaFoldDB" id="A0A1R2BKU8"/>
<dbReference type="Proteomes" id="UP000187209">
    <property type="component" value="Unassembled WGS sequence"/>
</dbReference>
<sequence>MVSRLFMIVMCLLVVSQGFNGDFHHARSVSDQNYINCLNDAEVLKALVFTSVQNLADGIYIFESLEDMRNYWSIFPQWFTVCQNIISAPNQLGYPFPEIDFEIIIGEEGIYINEILYVPEVLNRSDPPNCIYALFNLANLLSELKATIEEQNYGIVANLIYSLKDIKDGLSSACP</sequence>
<protein>
    <submittedName>
        <fullName evidence="2">Uncharacterized protein</fullName>
    </submittedName>
</protein>
<evidence type="ECO:0000256" key="1">
    <source>
        <dbReference type="SAM" id="SignalP"/>
    </source>
</evidence>
<evidence type="ECO:0000313" key="3">
    <source>
        <dbReference type="Proteomes" id="UP000187209"/>
    </source>
</evidence>
<keyword evidence="1" id="KW-0732">Signal</keyword>
<keyword evidence="3" id="KW-1185">Reference proteome</keyword>
<reference evidence="2 3" key="1">
    <citation type="submission" date="2016-11" db="EMBL/GenBank/DDBJ databases">
        <title>The macronuclear genome of Stentor coeruleus: a giant cell with tiny introns.</title>
        <authorList>
            <person name="Slabodnick M."/>
            <person name="Ruby J.G."/>
            <person name="Reiff S.B."/>
            <person name="Swart E.C."/>
            <person name="Gosai S."/>
            <person name="Prabakaran S."/>
            <person name="Witkowska E."/>
            <person name="Larue G.E."/>
            <person name="Fisher S."/>
            <person name="Freeman R.M."/>
            <person name="Gunawardena J."/>
            <person name="Chu W."/>
            <person name="Stover N.A."/>
            <person name="Gregory B.D."/>
            <person name="Nowacki M."/>
            <person name="Derisi J."/>
            <person name="Roy S.W."/>
            <person name="Marshall W.F."/>
            <person name="Sood P."/>
        </authorList>
    </citation>
    <scope>NUCLEOTIDE SEQUENCE [LARGE SCALE GENOMIC DNA]</scope>
    <source>
        <strain evidence="2">WM001</strain>
    </source>
</reference>
<name>A0A1R2BKU8_9CILI</name>
<dbReference type="EMBL" id="MPUH01000577">
    <property type="protein sequence ID" value="OMJ77398.1"/>
    <property type="molecule type" value="Genomic_DNA"/>
</dbReference>
<gene>
    <name evidence="2" type="ORF">SteCoe_22999</name>
</gene>
<feature type="signal peptide" evidence="1">
    <location>
        <begin position="1"/>
        <end position="18"/>
    </location>
</feature>
<evidence type="ECO:0000313" key="2">
    <source>
        <dbReference type="EMBL" id="OMJ77398.1"/>
    </source>
</evidence>
<accession>A0A1R2BKU8</accession>
<feature type="chain" id="PRO_5013272146" evidence="1">
    <location>
        <begin position="19"/>
        <end position="175"/>
    </location>
</feature>